<accession>A0A165SCB4</accession>
<evidence type="ECO:0000256" key="1">
    <source>
        <dbReference type="SAM" id="Phobius"/>
    </source>
</evidence>
<name>A0A165SCB4_9AGAM</name>
<keyword evidence="3" id="KW-1185">Reference proteome</keyword>
<dbReference type="AlphaFoldDB" id="A0A165SCB4"/>
<reference evidence="2 3" key="1">
    <citation type="journal article" date="2016" name="Mol. Biol. Evol.">
        <title>Comparative Genomics of Early-Diverging Mushroom-Forming Fungi Provides Insights into the Origins of Lignocellulose Decay Capabilities.</title>
        <authorList>
            <person name="Nagy L.G."/>
            <person name="Riley R."/>
            <person name="Tritt A."/>
            <person name="Adam C."/>
            <person name="Daum C."/>
            <person name="Floudas D."/>
            <person name="Sun H."/>
            <person name="Yadav J.S."/>
            <person name="Pangilinan J."/>
            <person name="Larsson K.H."/>
            <person name="Matsuura K."/>
            <person name="Barry K."/>
            <person name="Labutti K."/>
            <person name="Kuo R."/>
            <person name="Ohm R.A."/>
            <person name="Bhattacharya S.S."/>
            <person name="Shirouzu T."/>
            <person name="Yoshinaga Y."/>
            <person name="Martin F.M."/>
            <person name="Grigoriev I.V."/>
            <person name="Hibbett D.S."/>
        </authorList>
    </citation>
    <scope>NUCLEOTIDE SEQUENCE [LARGE SCALE GENOMIC DNA]</scope>
    <source>
        <strain evidence="2 3">HHB14362 ss-1</strain>
    </source>
</reference>
<organism evidence="2 3">
    <name type="scientific">Neolentinus lepideus HHB14362 ss-1</name>
    <dbReference type="NCBI Taxonomy" id="1314782"/>
    <lineage>
        <taxon>Eukaryota</taxon>
        <taxon>Fungi</taxon>
        <taxon>Dikarya</taxon>
        <taxon>Basidiomycota</taxon>
        <taxon>Agaricomycotina</taxon>
        <taxon>Agaricomycetes</taxon>
        <taxon>Gloeophyllales</taxon>
        <taxon>Gloeophyllaceae</taxon>
        <taxon>Neolentinus</taxon>
    </lineage>
</organism>
<dbReference type="Proteomes" id="UP000076761">
    <property type="component" value="Unassembled WGS sequence"/>
</dbReference>
<keyword evidence="1" id="KW-1133">Transmembrane helix</keyword>
<keyword evidence="1" id="KW-0472">Membrane</keyword>
<feature type="transmembrane region" description="Helical" evidence="1">
    <location>
        <begin position="42"/>
        <end position="63"/>
    </location>
</feature>
<dbReference type="InParanoid" id="A0A165SCB4"/>
<evidence type="ECO:0000313" key="2">
    <source>
        <dbReference type="EMBL" id="KZT24951.1"/>
    </source>
</evidence>
<evidence type="ECO:0000313" key="3">
    <source>
        <dbReference type="Proteomes" id="UP000076761"/>
    </source>
</evidence>
<protein>
    <submittedName>
        <fullName evidence="2">Uncharacterized protein</fullName>
    </submittedName>
</protein>
<gene>
    <name evidence="2" type="ORF">NEOLEDRAFT_380104</name>
</gene>
<proteinExistence type="predicted"/>
<sequence length="76" mass="8608">MIIEILPKRGIGLMKTLTFGVWLRPDVVFPCHDLNPLRRFHWMFLGTLTFFFVCAVPSSTVALTSSRPQTGNDAEI</sequence>
<keyword evidence="1" id="KW-0812">Transmembrane</keyword>
<dbReference type="EMBL" id="KV425574">
    <property type="protein sequence ID" value="KZT24951.1"/>
    <property type="molecule type" value="Genomic_DNA"/>
</dbReference>